<gene>
    <name evidence="2" type="ORF">JZ751_003875</name>
</gene>
<dbReference type="Proteomes" id="UP000824540">
    <property type="component" value="Unassembled WGS sequence"/>
</dbReference>
<organism evidence="2 3">
    <name type="scientific">Albula glossodonta</name>
    <name type="common">roundjaw bonefish</name>
    <dbReference type="NCBI Taxonomy" id="121402"/>
    <lineage>
        <taxon>Eukaryota</taxon>
        <taxon>Metazoa</taxon>
        <taxon>Chordata</taxon>
        <taxon>Craniata</taxon>
        <taxon>Vertebrata</taxon>
        <taxon>Euteleostomi</taxon>
        <taxon>Actinopterygii</taxon>
        <taxon>Neopterygii</taxon>
        <taxon>Teleostei</taxon>
        <taxon>Albuliformes</taxon>
        <taxon>Albulidae</taxon>
        <taxon>Albula</taxon>
    </lineage>
</organism>
<dbReference type="EMBL" id="JAFBMS010000012">
    <property type="protein sequence ID" value="KAG9347859.1"/>
    <property type="molecule type" value="Genomic_DNA"/>
</dbReference>
<sequence length="92" mass="10292">MQHRERETLLSGSTGHAGEEKGAAELKKWCRSENCSSEKVTFRVSYCRRQGLCAPAGVTGRSERGWMLIKASVSLRFLLQEQYGQLEGGRSK</sequence>
<accession>A0A8T2P6E4</accession>
<comment type="caution">
    <text evidence="2">The sequence shown here is derived from an EMBL/GenBank/DDBJ whole genome shotgun (WGS) entry which is preliminary data.</text>
</comment>
<feature type="region of interest" description="Disordered" evidence="1">
    <location>
        <begin position="1"/>
        <end position="20"/>
    </location>
</feature>
<evidence type="ECO:0000256" key="1">
    <source>
        <dbReference type="SAM" id="MobiDB-lite"/>
    </source>
</evidence>
<protein>
    <submittedName>
        <fullName evidence="2">Uncharacterized protein</fullName>
    </submittedName>
</protein>
<keyword evidence="3" id="KW-1185">Reference proteome</keyword>
<reference evidence="2" key="1">
    <citation type="thesis" date="2021" institute="BYU ScholarsArchive" country="Provo, UT, USA">
        <title>Applications of and Algorithms for Genome Assembly and Genomic Analyses with an Emphasis on Marine Teleosts.</title>
        <authorList>
            <person name="Pickett B.D."/>
        </authorList>
    </citation>
    <scope>NUCLEOTIDE SEQUENCE</scope>
    <source>
        <strain evidence="2">HI-2016</strain>
    </source>
</reference>
<proteinExistence type="predicted"/>
<evidence type="ECO:0000313" key="3">
    <source>
        <dbReference type="Proteomes" id="UP000824540"/>
    </source>
</evidence>
<dbReference type="AlphaFoldDB" id="A0A8T2P6E4"/>
<evidence type="ECO:0000313" key="2">
    <source>
        <dbReference type="EMBL" id="KAG9347859.1"/>
    </source>
</evidence>
<name>A0A8T2P6E4_9TELE</name>